<keyword evidence="2 7" id="KW-1003">Cell membrane</keyword>
<dbReference type="Pfam" id="PF01790">
    <property type="entry name" value="LGT"/>
    <property type="match status" value="1"/>
</dbReference>
<evidence type="ECO:0000256" key="7">
    <source>
        <dbReference type="HAMAP-Rule" id="MF_01147"/>
    </source>
</evidence>
<reference evidence="8 14" key="3">
    <citation type="submission" date="2019-10" db="EMBL/GenBank/DDBJ databases">
        <title>Evolutionary dynamics of vancomycin-resistant Enterococcus faecium during gastrointestinal tract colonization and bloodstream infection in immunocompromised pediatric patients.</title>
        <authorList>
            <person name="Chilambi G.S."/>
            <person name="Nordstrom H.R."/>
            <person name="Evans D.R."/>
            <person name="Ferrolino J."/>
            <person name="Hayden R.T."/>
            <person name="Maron G.M."/>
            <person name="Vo A.N."/>
            <person name="Gilmore M.S."/>
            <person name="Wolf J."/>
            <person name="Rosch J.W."/>
            <person name="Van Tyne D."/>
        </authorList>
    </citation>
    <scope>NUCLEOTIDE SEQUENCE [LARGE SCALE GENOMIC DNA]</scope>
    <source>
        <strain evidence="8 14">VRECG27</strain>
    </source>
</reference>
<keyword evidence="8" id="KW-0328">Glycosyltransferase</keyword>
<reference evidence="11 12" key="1">
    <citation type="submission" date="2016-04" db="EMBL/GenBank/DDBJ databases">
        <authorList>
            <person name="Millard A."/>
        </authorList>
    </citation>
    <scope>NUCLEOTIDE SEQUENCE [LARGE SCALE GENOMIC DNA]</scope>
    <source>
        <strain evidence="11">Isolate 22</strain>
    </source>
</reference>
<evidence type="ECO:0000313" key="11">
    <source>
        <dbReference type="EMBL" id="SAM53996.1"/>
    </source>
</evidence>
<feature type="transmembrane region" description="Helical" evidence="7">
    <location>
        <begin position="20"/>
        <end position="39"/>
    </location>
</feature>
<dbReference type="EMBL" id="WEFP01000003">
    <property type="protein sequence ID" value="KAB7572754.1"/>
    <property type="molecule type" value="Genomic_DNA"/>
</dbReference>
<evidence type="ECO:0000256" key="2">
    <source>
        <dbReference type="ARBA" id="ARBA00022475"/>
    </source>
</evidence>
<evidence type="ECO:0000256" key="4">
    <source>
        <dbReference type="ARBA" id="ARBA00022692"/>
    </source>
</evidence>
<dbReference type="Proteomes" id="UP000249070">
    <property type="component" value="Unassembled WGS sequence"/>
</dbReference>
<keyword evidence="4 7" id="KW-0812">Transmembrane</keyword>
<accession>A0A132ZGW6</accession>
<evidence type="ECO:0000256" key="1">
    <source>
        <dbReference type="ARBA" id="ARBA00007150"/>
    </source>
</evidence>
<dbReference type="GO" id="GO:0008961">
    <property type="term" value="F:phosphatidylglycerol-prolipoprotein diacylglyceryl transferase activity"/>
    <property type="evidence" value="ECO:0007669"/>
    <property type="project" value="UniProtKB-UniRule"/>
</dbReference>
<keyword evidence="3 7" id="KW-0808">Transferase</keyword>
<dbReference type="PROSITE" id="PS01311">
    <property type="entry name" value="LGT"/>
    <property type="match status" value="1"/>
</dbReference>
<comment type="function">
    <text evidence="7">Catalyzes the transfer of the diacylglyceryl group from phosphatidylglycerol to the sulfhydryl group of the N-terminal cysteine of a prolipoprotein, the first step in the formation of mature lipoproteins.</text>
</comment>
<feature type="transmembrane region" description="Helical" evidence="7">
    <location>
        <begin position="179"/>
        <end position="197"/>
    </location>
</feature>
<evidence type="ECO:0000313" key="10">
    <source>
        <dbReference type="EMBL" id="PZM55105.1"/>
    </source>
</evidence>
<dbReference type="UniPathway" id="UPA00664"/>
<dbReference type="PANTHER" id="PTHR30589">
    <property type="entry name" value="PROLIPOPROTEIN DIACYLGLYCERYL TRANSFERASE"/>
    <property type="match status" value="1"/>
</dbReference>
<evidence type="ECO:0000313" key="12">
    <source>
        <dbReference type="Proteomes" id="UP000183509"/>
    </source>
</evidence>
<dbReference type="GO" id="GO:0042158">
    <property type="term" value="P:lipoprotein biosynthetic process"/>
    <property type="evidence" value="ECO:0007669"/>
    <property type="project" value="UniProtKB-UniRule"/>
</dbReference>
<comment type="catalytic activity">
    <reaction evidence="7">
        <text>L-cysteinyl-[prolipoprotein] + a 1,2-diacyl-sn-glycero-3-phospho-(1'-sn-glycerol) = an S-1,2-diacyl-sn-glyceryl-L-cysteinyl-[prolipoprotein] + sn-glycerol 1-phosphate + H(+)</text>
        <dbReference type="Rhea" id="RHEA:56712"/>
        <dbReference type="Rhea" id="RHEA-COMP:14679"/>
        <dbReference type="Rhea" id="RHEA-COMP:14680"/>
        <dbReference type="ChEBI" id="CHEBI:15378"/>
        <dbReference type="ChEBI" id="CHEBI:29950"/>
        <dbReference type="ChEBI" id="CHEBI:57685"/>
        <dbReference type="ChEBI" id="CHEBI:64716"/>
        <dbReference type="ChEBI" id="CHEBI:140658"/>
        <dbReference type="EC" id="2.5.1.145"/>
    </reaction>
</comment>
<dbReference type="InterPro" id="IPR001640">
    <property type="entry name" value="Lgt"/>
</dbReference>
<evidence type="ECO:0000256" key="6">
    <source>
        <dbReference type="ARBA" id="ARBA00023136"/>
    </source>
</evidence>
<dbReference type="AlphaFoldDB" id="A0A132ZGW6"/>
<dbReference type="EC" id="2.5.1.145" evidence="7"/>
<feature type="transmembrane region" description="Helical" evidence="7">
    <location>
        <begin position="51"/>
        <end position="74"/>
    </location>
</feature>
<dbReference type="EMBL" id="FKLM01000112">
    <property type="protein sequence ID" value="SAM53996.1"/>
    <property type="molecule type" value="Genomic_DNA"/>
</dbReference>
<evidence type="ECO:0000256" key="5">
    <source>
        <dbReference type="ARBA" id="ARBA00022989"/>
    </source>
</evidence>
<evidence type="ECO:0000313" key="8">
    <source>
        <dbReference type="EMBL" id="KAB7572754.1"/>
    </source>
</evidence>
<feature type="transmembrane region" description="Helical" evidence="7">
    <location>
        <begin position="86"/>
        <end position="111"/>
    </location>
</feature>
<feature type="binding site" evidence="7">
    <location>
        <position position="137"/>
    </location>
    <ligand>
        <name>a 1,2-diacyl-sn-glycero-3-phospho-(1'-sn-glycerol)</name>
        <dbReference type="ChEBI" id="CHEBI:64716"/>
    </ligand>
</feature>
<reference evidence="10 13" key="2">
    <citation type="submission" date="2018-05" db="EMBL/GenBank/DDBJ databases">
        <title>Vancomycin-resistant Enterococcus faecium strain from Chelyabinsk, Russia.</title>
        <authorList>
            <person name="Gostev V."/>
            <person name="Goncharov A."/>
            <person name="Kolodzhieva V."/>
            <person name="Suvorov A."/>
            <person name="Sidorenko S."/>
            <person name="Zueva L."/>
        </authorList>
    </citation>
    <scope>NUCLEOTIDE SEQUENCE [LARGE SCALE GENOMIC DNA]</scope>
    <source>
        <strain evidence="10 13">20</strain>
    </source>
</reference>
<dbReference type="PANTHER" id="PTHR30589:SF0">
    <property type="entry name" value="PHOSPHATIDYLGLYCEROL--PROLIPOPROTEIN DIACYLGLYCERYL TRANSFERASE"/>
    <property type="match status" value="1"/>
</dbReference>
<keyword evidence="6 7" id="KW-0472">Membrane</keyword>
<comment type="caution">
    <text evidence="8">The sequence shown here is derived from an EMBL/GenBank/DDBJ whole genome shotgun (WGS) entry which is preliminary data.</text>
</comment>
<evidence type="ECO:0000256" key="3">
    <source>
        <dbReference type="ARBA" id="ARBA00022679"/>
    </source>
</evidence>
<dbReference type="NCBIfam" id="TIGR00544">
    <property type="entry name" value="lgt"/>
    <property type="match status" value="1"/>
</dbReference>
<organism evidence="8 14">
    <name type="scientific">Enterococcus faecium</name>
    <name type="common">Streptococcus faecium</name>
    <dbReference type="NCBI Taxonomy" id="1352"/>
    <lineage>
        <taxon>Bacteria</taxon>
        <taxon>Bacillati</taxon>
        <taxon>Bacillota</taxon>
        <taxon>Bacilli</taxon>
        <taxon>Lactobacillales</taxon>
        <taxon>Enterococcaceae</taxon>
        <taxon>Enterococcus</taxon>
    </lineage>
</organism>
<dbReference type="EMBL" id="JAIFOC010000144">
    <property type="protein sequence ID" value="MBX4223685.1"/>
    <property type="molecule type" value="Genomic_DNA"/>
</dbReference>
<evidence type="ECO:0000313" key="14">
    <source>
        <dbReference type="Proteomes" id="UP000469871"/>
    </source>
</evidence>
<dbReference type="Proteomes" id="UP000469871">
    <property type="component" value="Unassembled WGS sequence"/>
</dbReference>
<dbReference type="Proteomes" id="UP001139644">
    <property type="component" value="Unassembled WGS sequence"/>
</dbReference>
<keyword evidence="5 7" id="KW-1133">Transmembrane helix</keyword>
<comment type="similarity">
    <text evidence="1 7">Belongs to the Lgt family.</text>
</comment>
<comment type="subcellular location">
    <subcellularLocation>
        <location evidence="7">Cell membrane</location>
        <topology evidence="7">Multi-pass membrane protein</topology>
    </subcellularLocation>
</comment>
<proteinExistence type="inferred from homology"/>
<protein>
    <recommendedName>
        <fullName evidence="7">Phosphatidylglycerol--prolipoprotein diacylglyceryl transferase</fullName>
        <ecNumber evidence="7">2.5.1.145</ecNumber>
    </recommendedName>
</protein>
<sequence length="284" mass="31930">MGFVLGVLNPHVVEIGSVVIHWYGVIIAAGILAALQLSTKEAKKKGLEEDTIIDMALWAIPIGLLGARLYYVLFELGYYLQNPGQILAIWNGGIAIYGGLIAGGGTLYWYAKKKGTSLALVLDILAPNVLLAQSIGRWGNFMNQEAHGGPVTRQFLENLYLPEFIIEQMNMNGTYYHPTFLYESLWSLLGFVLIVTIRNRKQLLRQGEVALSYVLWYSVGRFFIEGMRTDSLWIGEWIRVSQALSLALFIGAIVVWFIRRQDYPPISYYSDGNKGQKKTIKMVN</sequence>
<evidence type="ECO:0000313" key="13">
    <source>
        <dbReference type="Proteomes" id="UP000249070"/>
    </source>
</evidence>
<gene>
    <name evidence="7 9" type="primary">lgt</name>
    <name evidence="11" type="synonym">lgt_2</name>
    <name evidence="10" type="ORF">DKP91_11285</name>
    <name evidence="11" type="ORF">DTPHA_602951</name>
    <name evidence="8" type="ORF">GBM73_15405</name>
    <name evidence="9" type="ORF">KYX88_12960</name>
</gene>
<comment type="pathway">
    <text evidence="7">Protein modification; lipoprotein biosynthesis (diacylglyceryl transfer).</text>
</comment>
<reference evidence="9" key="4">
    <citation type="journal article" date="2022" name="J. Anim. Sci.">
        <title>Whole genome sequence analyses-based assessment of virulence potential and antimicrobial susceptibilities and resistance of Enterococcus faecium strains isolated from commercial swine and cattle probiotic products.</title>
        <authorList>
            <person name="Shridhar P.B."/>
            <person name="Amachawadi R.G."/>
            <person name="Tokach M."/>
            <person name="Patel I."/>
            <person name="Gangiredla J."/>
            <person name="Mammel M."/>
            <person name="Nagaraja T.G."/>
        </authorList>
    </citation>
    <scope>NUCLEOTIDE SEQUENCE</scope>
    <source>
        <strain evidence="9">EF215</strain>
    </source>
</reference>
<keyword evidence="8" id="KW-0449">Lipoprotein</keyword>
<dbReference type="GO" id="GO:0005886">
    <property type="term" value="C:plasma membrane"/>
    <property type="evidence" value="ECO:0007669"/>
    <property type="project" value="UniProtKB-SubCell"/>
</dbReference>
<dbReference type="HAMAP" id="MF_01147">
    <property type="entry name" value="Lgt"/>
    <property type="match status" value="1"/>
</dbReference>
<dbReference type="RefSeq" id="WP_002322689.1">
    <property type="nucleotide sequence ID" value="NZ_AP019395.1"/>
</dbReference>
<dbReference type="Proteomes" id="UP000183509">
    <property type="component" value="Unassembled WGS sequence"/>
</dbReference>
<dbReference type="EMBL" id="QHGU01000063">
    <property type="protein sequence ID" value="PZM55105.1"/>
    <property type="molecule type" value="Genomic_DNA"/>
</dbReference>
<evidence type="ECO:0000313" key="9">
    <source>
        <dbReference type="EMBL" id="MBX4223685.1"/>
    </source>
</evidence>
<name>A0A132ZGW6_ENTFC</name>
<feature type="transmembrane region" description="Helical" evidence="7">
    <location>
        <begin position="240"/>
        <end position="258"/>
    </location>
</feature>
<feature type="transmembrane region" description="Helical" evidence="7">
    <location>
        <begin position="118"/>
        <end position="136"/>
    </location>
</feature>